<feature type="transmembrane region" description="Helical" evidence="1">
    <location>
        <begin position="6"/>
        <end position="25"/>
    </location>
</feature>
<name>A0A0R1ZUY7_9LACO</name>
<keyword evidence="1" id="KW-1133">Transmembrane helix</keyword>
<feature type="transmembrane region" description="Helical" evidence="1">
    <location>
        <begin position="37"/>
        <end position="54"/>
    </location>
</feature>
<keyword evidence="1" id="KW-0472">Membrane</keyword>
<evidence type="ECO:0000313" key="2">
    <source>
        <dbReference type="EMBL" id="KRM55593.1"/>
    </source>
</evidence>
<proteinExistence type="predicted"/>
<evidence type="ECO:0000256" key="1">
    <source>
        <dbReference type="SAM" id="Phobius"/>
    </source>
</evidence>
<dbReference type="RefSeq" id="WP_156300915.1">
    <property type="nucleotide sequence ID" value="NZ_AYYO01000017.1"/>
</dbReference>
<keyword evidence="1" id="KW-0812">Transmembrane</keyword>
<dbReference type="PATRIC" id="fig|1291052.5.peg.1229"/>
<dbReference type="Proteomes" id="UP000051679">
    <property type="component" value="Unassembled WGS sequence"/>
</dbReference>
<keyword evidence="3" id="KW-1185">Reference proteome</keyword>
<dbReference type="STRING" id="1291052.FC18_GL001211"/>
<evidence type="ECO:0000313" key="3">
    <source>
        <dbReference type="Proteomes" id="UP000051679"/>
    </source>
</evidence>
<comment type="caution">
    <text evidence="2">The sequence shown here is derived from an EMBL/GenBank/DDBJ whole genome shotgun (WGS) entry which is preliminary data.</text>
</comment>
<accession>A0A0R1ZUY7</accession>
<reference evidence="2 3" key="1">
    <citation type="journal article" date="2015" name="Genome Announc.">
        <title>Expanding the biotechnology potential of lactobacilli through comparative genomics of 213 strains and associated genera.</title>
        <authorList>
            <person name="Sun Z."/>
            <person name="Harris H.M."/>
            <person name="McCann A."/>
            <person name="Guo C."/>
            <person name="Argimon S."/>
            <person name="Zhang W."/>
            <person name="Yang X."/>
            <person name="Jeffery I.B."/>
            <person name="Cooney J.C."/>
            <person name="Kagawa T.F."/>
            <person name="Liu W."/>
            <person name="Song Y."/>
            <person name="Salvetti E."/>
            <person name="Wrobel A."/>
            <person name="Rasinkangas P."/>
            <person name="Parkhill J."/>
            <person name="Rea M.C."/>
            <person name="O'Sullivan O."/>
            <person name="Ritari J."/>
            <person name="Douillard F.P."/>
            <person name="Paul Ross R."/>
            <person name="Yang R."/>
            <person name="Briner A.E."/>
            <person name="Felis G.E."/>
            <person name="de Vos W.M."/>
            <person name="Barrangou R."/>
            <person name="Klaenhammer T.R."/>
            <person name="Caufield P.W."/>
            <person name="Cui Y."/>
            <person name="Zhang H."/>
            <person name="O'Toole P.W."/>
        </authorList>
    </citation>
    <scope>NUCLEOTIDE SEQUENCE [LARGE SCALE GENOMIC DNA]</scope>
    <source>
        <strain evidence="2 3">DSM 20505</strain>
    </source>
</reference>
<dbReference type="EMBL" id="AYYO01000017">
    <property type="protein sequence ID" value="KRM55593.1"/>
    <property type="molecule type" value="Genomic_DNA"/>
</dbReference>
<gene>
    <name evidence="2" type="ORF">FC18_GL001211</name>
</gene>
<dbReference type="AlphaFoldDB" id="A0A0R1ZUY7"/>
<protein>
    <submittedName>
        <fullName evidence="2">Uncharacterized protein</fullName>
    </submittedName>
</protein>
<organism evidence="2 3">
    <name type="scientific">Lacticaseibacillus sharpeae JCM 1186 = DSM 20505</name>
    <dbReference type="NCBI Taxonomy" id="1291052"/>
    <lineage>
        <taxon>Bacteria</taxon>
        <taxon>Bacillati</taxon>
        <taxon>Bacillota</taxon>
        <taxon>Bacilli</taxon>
        <taxon>Lactobacillales</taxon>
        <taxon>Lactobacillaceae</taxon>
        <taxon>Lacticaseibacillus</taxon>
    </lineage>
</organism>
<sequence>MDATVIKLVIMLVVALLTTLALIGVEFRTHTVRPGATGSKTLVAVVVAGLLISIL</sequence>